<accession>A0A1Y2A992</accession>
<dbReference type="OrthoDB" id="623670at2759"/>
<evidence type="ECO:0008006" key="6">
    <source>
        <dbReference type="Google" id="ProtNLM"/>
    </source>
</evidence>
<evidence type="ECO:0000256" key="1">
    <source>
        <dbReference type="ARBA" id="ARBA00022729"/>
    </source>
</evidence>
<proteinExistence type="predicted"/>
<sequence length="300" mass="32922">MKSIIFTFLISYILLCTSLPFQLNERSYEPLSGQGDITYYGEGGSDPAPTGPDGSSPGACALAPRKKDYFAALNYVQYGEYPNPNNSVVCGRCVKIVHGSNEVVVEIVDKCPVCHSGDVDLSPTAFKDLFGSLDVGRVHNVQWYEVSCDELRDSKSSSSPNNNIEHKNIVSSNNNNWNMSTNEWNDENNSNHYSNGVNTKTLPRIITSTSKTIPRTTTSSTKALPKTTTSKTLPKIYSTISKARKIPTPITITTSTVITAVFTIPITTVINDYNYYQATPTNVSSEKISSNNSSYQCYSN</sequence>
<feature type="region of interest" description="Disordered" evidence="2">
    <location>
        <begin position="154"/>
        <end position="176"/>
    </location>
</feature>
<gene>
    <name evidence="4" type="ORF">LY90DRAFT_391646</name>
</gene>
<comment type="caution">
    <text evidence="4">The sequence shown here is derived from an EMBL/GenBank/DDBJ whole genome shotgun (WGS) entry which is preliminary data.</text>
</comment>
<feature type="chain" id="PRO_5011001922" description="RlpA-like protein double-psi beta-barrel domain-containing protein" evidence="3">
    <location>
        <begin position="19"/>
        <end position="300"/>
    </location>
</feature>
<dbReference type="STRING" id="1754190.A0A1Y2A992"/>
<dbReference type="CDD" id="cd22272">
    <property type="entry name" value="DPBB_EXLX1-like"/>
    <property type="match status" value="1"/>
</dbReference>
<dbReference type="InterPro" id="IPR051477">
    <property type="entry name" value="Expansin_CellWall"/>
</dbReference>
<dbReference type="PANTHER" id="PTHR31836:SF28">
    <property type="entry name" value="SRCR DOMAIN-CONTAINING PROTEIN-RELATED"/>
    <property type="match status" value="1"/>
</dbReference>
<dbReference type="InterPro" id="IPR036908">
    <property type="entry name" value="RlpA-like_sf"/>
</dbReference>
<dbReference type="PANTHER" id="PTHR31836">
    <property type="match status" value="1"/>
</dbReference>
<feature type="signal peptide" evidence="3">
    <location>
        <begin position="1"/>
        <end position="18"/>
    </location>
</feature>
<reference evidence="4 5" key="1">
    <citation type="submission" date="2016-08" db="EMBL/GenBank/DDBJ databases">
        <title>A Parts List for Fungal Cellulosomes Revealed by Comparative Genomics.</title>
        <authorList>
            <consortium name="DOE Joint Genome Institute"/>
            <person name="Haitjema C.H."/>
            <person name="Gilmore S.P."/>
            <person name="Henske J.K."/>
            <person name="Solomon K.V."/>
            <person name="De Groot R."/>
            <person name="Kuo A."/>
            <person name="Mondo S.J."/>
            <person name="Salamov A.A."/>
            <person name="Labutti K."/>
            <person name="Zhao Z."/>
            <person name="Chiniquy J."/>
            <person name="Barry K."/>
            <person name="Brewer H.M."/>
            <person name="Purvine S.O."/>
            <person name="Wright A.T."/>
            <person name="Boxma B."/>
            <person name="Van Alen T."/>
            <person name="Hackstein J.H."/>
            <person name="Baker S.E."/>
            <person name="Grigoriev I.V."/>
            <person name="O'Malley M.A."/>
        </authorList>
    </citation>
    <scope>NUCLEOTIDE SEQUENCE [LARGE SCALE GENOMIC DNA]</scope>
    <source>
        <strain evidence="4 5">G1</strain>
    </source>
</reference>
<dbReference type="Proteomes" id="UP000193920">
    <property type="component" value="Unassembled WGS sequence"/>
</dbReference>
<keyword evidence="5" id="KW-1185">Reference proteome</keyword>
<name>A0A1Y2A992_9FUNG</name>
<evidence type="ECO:0000313" key="4">
    <source>
        <dbReference type="EMBL" id="ORY19102.1"/>
    </source>
</evidence>
<evidence type="ECO:0000313" key="5">
    <source>
        <dbReference type="Proteomes" id="UP000193920"/>
    </source>
</evidence>
<evidence type="ECO:0000256" key="3">
    <source>
        <dbReference type="SAM" id="SignalP"/>
    </source>
</evidence>
<evidence type="ECO:0000256" key="2">
    <source>
        <dbReference type="SAM" id="MobiDB-lite"/>
    </source>
</evidence>
<dbReference type="Gene3D" id="2.40.40.10">
    <property type="entry name" value="RlpA-like domain"/>
    <property type="match status" value="1"/>
</dbReference>
<organism evidence="4 5">
    <name type="scientific">Neocallimastix californiae</name>
    <dbReference type="NCBI Taxonomy" id="1754190"/>
    <lineage>
        <taxon>Eukaryota</taxon>
        <taxon>Fungi</taxon>
        <taxon>Fungi incertae sedis</taxon>
        <taxon>Chytridiomycota</taxon>
        <taxon>Chytridiomycota incertae sedis</taxon>
        <taxon>Neocallimastigomycetes</taxon>
        <taxon>Neocallimastigales</taxon>
        <taxon>Neocallimastigaceae</taxon>
        <taxon>Neocallimastix</taxon>
    </lineage>
</organism>
<dbReference type="EMBL" id="MCOG01000314">
    <property type="protein sequence ID" value="ORY19102.1"/>
    <property type="molecule type" value="Genomic_DNA"/>
</dbReference>
<dbReference type="AlphaFoldDB" id="A0A1Y2A992"/>
<keyword evidence="1 3" id="KW-0732">Signal</keyword>
<protein>
    <recommendedName>
        <fullName evidence="6">RlpA-like protein double-psi beta-barrel domain-containing protein</fullName>
    </recommendedName>
</protein>
<dbReference type="SUPFAM" id="SSF50685">
    <property type="entry name" value="Barwin-like endoglucanases"/>
    <property type="match status" value="1"/>
</dbReference>